<evidence type="ECO:0000256" key="3">
    <source>
        <dbReference type="ARBA" id="ARBA00022989"/>
    </source>
</evidence>
<feature type="transmembrane region" description="Helical" evidence="5">
    <location>
        <begin position="483"/>
        <end position="504"/>
    </location>
</feature>
<name>A0ABM7R857_9BACT</name>
<dbReference type="PANTHER" id="PTHR11706">
    <property type="entry name" value="SOLUTE CARRIER PROTEIN FAMILY 11 MEMBER"/>
    <property type="match status" value="1"/>
</dbReference>
<reference evidence="6 7" key="1">
    <citation type="submission" date="2021-06" db="EMBL/GenBank/DDBJ databases">
        <title>Complete genome of Haloferula helveola possessing various polysaccharide degrading enzymes.</title>
        <authorList>
            <person name="Takami H."/>
            <person name="Huang C."/>
            <person name="Hamasaki K."/>
        </authorList>
    </citation>
    <scope>NUCLEOTIDE SEQUENCE [LARGE SCALE GENOMIC DNA]</scope>
    <source>
        <strain evidence="6 7">CN-1</strain>
    </source>
</reference>
<evidence type="ECO:0000313" key="7">
    <source>
        <dbReference type="Proteomes" id="UP001374893"/>
    </source>
</evidence>
<evidence type="ECO:0000256" key="1">
    <source>
        <dbReference type="ARBA" id="ARBA00004141"/>
    </source>
</evidence>
<keyword evidence="4 5" id="KW-0472">Membrane</keyword>
<feature type="transmembrane region" description="Helical" evidence="5">
    <location>
        <begin position="447"/>
        <end position="471"/>
    </location>
</feature>
<sequence>MKTHESSDLADPPKTLWGILKQLGPGLIIAGSIVGSGELIATTAVGAEAGFLLLWLIIIGCLIKVFVQIEFGRYAITSGRTTLDGLNEVPGPRLRVNWLCWFWLVFIVVALIQLGGIIGGVGQALAIQQPLTESGEVVNAREDAVIQIKVADSIADRFGEDEAMAPVMEKLAVEKADAQKVLSGFEGKEQVVSHDSMLWASLVTIVSIVLLVIGRYRLIQNVSTALVASFTLVTIINLFYLQALPEWRVSWADLVDGMSFRIPEGKGLTVALAAFGIIGVGATELIQYPYWCLEKGYAKWTGPRDDSPEWAERAKGWVRVLRWDAWCSMVVYTFATVAFYLLGAAILGRTGLDPSGDQMVRTLGQMYVPVFGSAAQAVFLFGAFAVLYSTFFVATASHARVCADALRVFGVSKGGEASYRAWVRGFCIGLPLLFLASYAFFKAPKELVLAGGFMGALMLPMLGAAALYFRYRRCDERLTPSRVWDVGLWISCAGLLVAGVYAFYTKMVEMMGGYGFSRAVSDRG</sequence>
<comment type="subcellular location">
    <subcellularLocation>
        <location evidence="1">Membrane</location>
        <topology evidence="1">Multi-pass membrane protein</topology>
    </subcellularLocation>
</comment>
<dbReference type="PANTHER" id="PTHR11706:SF3">
    <property type="entry name" value="METAL ION TRANSPORT PROTEIN"/>
    <property type="match status" value="1"/>
</dbReference>
<gene>
    <name evidence="6" type="ORF">HAHE_01830</name>
</gene>
<evidence type="ECO:0000256" key="4">
    <source>
        <dbReference type="ARBA" id="ARBA00023136"/>
    </source>
</evidence>
<keyword evidence="3 5" id="KW-1133">Transmembrane helix</keyword>
<proteinExistence type="predicted"/>
<keyword evidence="7" id="KW-1185">Reference proteome</keyword>
<feature type="transmembrane region" description="Helical" evidence="5">
    <location>
        <begin position="49"/>
        <end position="67"/>
    </location>
</feature>
<organism evidence="6 7">
    <name type="scientific">Haloferula helveola</name>
    <dbReference type="NCBI Taxonomy" id="490095"/>
    <lineage>
        <taxon>Bacteria</taxon>
        <taxon>Pseudomonadati</taxon>
        <taxon>Verrucomicrobiota</taxon>
        <taxon>Verrucomicrobiia</taxon>
        <taxon>Verrucomicrobiales</taxon>
        <taxon>Verrucomicrobiaceae</taxon>
        <taxon>Haloferula</taxon>
    </lineage>
</organism>
<dbReference type="NCBIfam" id="NF037982">
    <property type="entry name" value="Nramp_1"/>
    <property type="match status" value="2"/>
</dbReference>
<feature type="transmembrane region" description="Helical" evidence="5">
    <location>
        <begin position="367"/>
        <end position="388"/>
    </location>
</feature>
<dbReference type="Pfam" id="PF01566">
    <property type="entry name" value="Nramp"/>
    <property type="match status" value="1"/>
</dbReference>
<feature type="transmembrane region" description="Helical" evidence="5">
    <location>
        <begin position="98"/>
        <end position="121"/>
    </location>
</feature>
<protein>
    <submittedName>
        <fullName evidence="6">Mn(2+) transporter</fullName>
    </submittedName>
</protein>
<keyword evidence="2 5" id="KW-0812">Transmembrane</keyword>
<dbReference type="EMBL" id="AP024702">
    <property type="protein sequence ID" value="BCX46275.1"/>
    <property type="molecule type" value="Genomic_DNA"/>
</dbReference>
<dbReference type="RefSeq" id="WP_338687731.1">
    <property type="nucleotide sequence ID" value="NZ_AP024702.1"/>
</dbReference>
<evidence type="ECO:0000256" key="5">
    <source>
        <dbReference type="SAM" id="Phobius"/>
    </source>
</evidence>
<evidence type="ECO:0000313" key="6">
    <source>
        <dbReference type="EMBL" id="BCX46275.1"/>
    </source>
</evidence>
<accession>A0ABM7R857</accession>
<feature type="transmembrane region" description="Helical" evidence="5">
    <location>
        <begin position="265"/>
        <end position="286"/>
    </location>
</feature>
<feature type="transmembrane region" description="Helical" evidence="5">
    <location>
        <begin position="225"/>
        <end position="245"/>
    </location>
</feature>
<feature type="transmembrane region" description="Helical" evidence="5">
    <location>
        <begin position="421"/>
        <end position="441"/>
    </location>
</feature>
<feature type="transmembrane region" description="Helical" evidence="5">
    <location>
        <begin position="196"/>
        <end position="213"/>
    </location>
</feature>
<dbReference type="InterPro" id="IPR001046">
    <property type="entry name" value="NRAMP_fam"/>
</dbReference>
<evidence type="ECO:0000256" key="2">
    <source>
        <dbReference type="ARBA" id="ARBA00022692"/>
    </source>
</evidence>
<dbReference type="Proteomes" id="UP001374893">
    <property type="component" value="Chromosome"/>
</dbReference>
<feature type="transmembrane region" description="Helical" evidence="5">
    <location>
        <begin position="323"/>
        <end position="347"/>
    </location>
</feature>